<evidence type="ECO:0000256" key="1">
    <source>
        <dbReference type="SAM" id="Phobius"/>
    </source>
</evidence>
<keyword evidence="1" id="KW-0812">Transmembrane</keyword>
<dbReference type="AlphaFoldDB" id="A0A0F8Y462"/>
<proteinExistence type="predicted"/>
<evidence type="ECO:0000313" key="2">
    <source>
        <dbReference type="EMBL" id="KKK48959.1"/>
    </source>
</evidence>
<gene>
    <name evidence="2" type="ORF">LCGC14_3139890</name>
</gene>
<name>A0A0F8Y462_9ZZZZ</name>
<protein>
    <submittedName>
        <fullName evidence="2">Uncharacterized protein</fullName>
    </submittedName>
</protein>
<keyword evidence="1" id="KW-1133">Transmembrane helix</keyword>
<organism evidence="2">
    <name type="scientific">marine sediment metagenome</name>
    <dbReference type="NCBI Taxonomy" id="412755"/>
    <lineage>
        <taxon>unclassified sequences</taxon>
        <taxon>metagenomes</taxon>
        <taxon>ecological metagenomes</taxon>
    </lineage>
</organism>
<feature type="transmembrane region" description="Helical" evidence="1">
    <location>
        <begin position="6"/>
        <end position="22"/>
    </location>
</feature>
<comment type="caution">
    <text evidence="2">The sequence shown here is derived from an EMBL/GenBank/DDBJ whole genome shotgun (WGS) entry which is preliminary data.</text>
</comment>
<keyword evidence="1" id="KW-0472">Membrane</keyword>
<dbReference type="EMBL" id="LAZR01068800">
    <property type="protein sequence ID" value="KKK48959.1"/>
    <property type="molecule type" value="Genomic_DNA"/>
</dbReference>
<feature type="transmembrane region" description="Helical" evidence="1">
    <location>
        <begin position="67"/>
        <end position="85"/>
    </location>
</feature>
<sequence>MDIPAIIMAALAGGLYGGLFFIKARQSSGADFDYGKFGATVLLAALIGIALGATGMPVTHATVEVQLAAYVGYVVVLETLLKLIWRKLYAPEVPA</sequence>
<reference evidence="2" key="1">
    <citation type="journal article" date="2015" name="Nature">
        <title>Complex archaea that bridge the gap between prokaryotes and eukaryotes.</title>
        <authorList>
            <person name="Spang A."/>
            <person name="Saw J.H."/>
            <person name="Jorgensen S.L."/>
            <person name="Zaremba-Niedzwiedzka K."/>
            <person name="Martijn J."/>
            <person name="Lind A.E."/>
            <person name="van Eijk R."/>
            <person name="Schleper C."/>
            <person name="Guy L."/>
            <person name="Ettema T.J."/>
        </authorList>
    </citation>
    <scope>NUCLEOTIDE SEQUENCE</scope>
</reference>
<feature type="transmembrane region" description="Helical" evidence="1">
    <location>
        <begin position="34"/>
        <end position="55"/>
    </location>
</feature>
<accession>A0A0F8Y462</accession>